<dbReference type="Gene3D" id="1.10.443.10">
    <property type="entry name" value="Intergrase catalytic core"/>
    <property type="match status" value="1"/>
</dbReference>
<dbReference type="InterPro" id="IPR013762">
    <property type="entry name" value="Integrase-like_cat_sf"/>
</dbReference>
<dbReference type="GO" id="GO:0006310">
    <property type="term" value="P:DNA recombination"/>
    <property type="evidence" value="ECO:0007669"/>
    <property type="project" value="UniProtKB-KW"/>
</dbReference>
<feature type="compositionally biased region" description="Basic residues" evidence="2">
    <location>
        <begin position="232"/>
        <end position="242"/>
    </location>
</feature>
<proteinExistence type="predicted"/>
<sequence>MPSFFFVVGAALACLALLSVVGYYRVLRLPVRHPRATHNLALSPTLRVLIIALRRGTLRDFTTLEELLDPKGPRKIIFKPEFAKTPVFIAGKHAGRGLDPSGKALSSHGLHKFFKRRAIAAGYPENVRFYSFRKGMMESADRVVSRENIRAAVGHAPGSTTMEESYLNHTLNIDLVAIALGEEQEDVGLNKAALNRVEYRIPQQEVKKFLDAVVAQDPDYQKANTKRDKANVARRARARGQRSLRDQQREEADRMSEEDFRKRVEDLQKPGQLWNEIMARVEKIRSAESAQGLLVSLDDEDIEEDYDHPLMDLGYLTHIRSAPLLFPSNISLLLPPPSLKSACRFLISSTAAC</sequence>
<dbReference type="Proteomes" id="UP000696280">
    <property type="component" value="Unassembled WGS sequence"/>
</dbReference>
<evidence type="ECO:0000256" key="1">
    <source>
        <dbReference type="ARBA" id="ARBA00023172"/>
    </source>
</evidence>
<dbReference type="InterPro" id="IPR011010">
    <property type="entry name" value="DNA_brk_join_enz"/>
</dbReference>
<reference evidence="3" key="1">
    <citation type="submission" date="2021-07" db="EMBL/GenBank/DDBJ databases">
        <authorList>
            <person name="Durling M."/>
        </authorList>
    </citation>
    <scope>NUCLEOTIDE SEQUENCE</scope>
</reference>
<accession>A0A9N9L764</accession>
<dbReference type="SUPFAM" id="SSF56349">
    <property type="entry name" value="DNA breaking-rejoining enzymes"/>
    <property type="match status" value="1"/>
</dbReference>
<evidence type="ECO:0000313" key="3">
    <source>
        <dbReference type="EMBL" id="CAG8958965.1"/>
    </source>
</evidence>
<feature type="region of interest" description="Disordered" evidence="2">
    <location>
        <begin position="221"/>
        <end position="260"/>
    </location>
</feature>
<gene>
    <name evidence="3" type="ORF">HYFRA_00012121</name>
</gene>
<dbReference type="OrthoDB" id="3847937at2759"/>
<dbReference type="Pfam" id="PF11917">
    <property type="entry name" value="DUF3435"/>
    <property type="match status" value="1"/>
</dbReference>
<dbReference type="PANTHER" id="PTHR37535:SF3">
    <property type="entry name" value="FLUG DOMAIN-CONTAINING PROTEIN"/>
    <property type="match status" value="1"/>
</dbReference>
<dbReference type="InterPro" id="IPR021842">
    <property type="entry name" value="DUF3435"/>
</dbReference>
<evidence type="ECO:0000313" key="4">
    <source>
        <dbReference type="Proteomes" id="UP000696280"/>
    </source>
</evidence>
<dbReference type="EMBL" id="CAJVRL010000087">
    <property type="protein sequence ID" value="CAG8958965.1"/>
    <property type="molecule type" value="Genomic_DNA"/>
</dbReference>
<dbReference type="GO" id="GO:0003677">
    <property type="term" value="F:DNA binding"/>
    <property type="evidence" value="ECO:0007669"/>
    <property type="project" value="InterPro"/>
</dbReference>
<dbReference type="PANTHER" id="PTHR37535">
    <property type="entry name" value="FLUG DOMAIN PROTEIN"/>
    <property type="match status" value="1"/>
</dbReference>
<organism evidence="3 4">
    <name type="scientific">Hymenoscyphus fraxineus</name>
    <dbReference type="NCBI Taxonomy" id="746836"/>
    <lineage>
        <taxon>Eukaryota</taxon>
        <taxon>Fungi</taxon>
        <taxon>Dikarya</taxon>
        <taxon>Ascomycota</taxon>
        <taxon>Pezizomycotina</taxon>
        <taxon>Leotiomycetes</taxon>
        <taxon>Helotiales</taxon>
        <taxon>Helotiaceae</taxon>
        <taxon>Hymenoscyphus</taxon>
    </lineage>
</organism>
<dbReference type="GO" id="GO:0015074">
    <property type="term" value="P:DNA integration"/>
    <property type="evidence" value="ECO:0007669"/>
    <property type="project" value="InterPro"/>
</dbReference>
<name>A0A9N9L764_9HELO</name>
<protein>
    <submittedName>
        <fullName evidence="3">Uncharacterized protein</fullName>
    </submittedName>
</protein>
<keyword evidence="4" id="KW-1185">Reference proteome</keyword>
<evidence type="ECO:0000256" key="2">
    <source>
        <dbReference type="SAM" id="MobiDB-lite"/>
    </source>
</evidence>
<feature type="compositionally biased region" description="Basic and acidic residues" evidence="2">
    <location>
        <begin position="243"/>
        <end position="260"/>
    </location>
</feature>
<keyword evidence="1" id="KW-0233">DNA recombination</keyword>
<comment type="caution">
    <text evidence="3">The sequence shown here is derived from an EMBL/GenBank/DDBJ whole genome shotgun (WGS) entry which is preliminary data.</text>
</comment>
<dbReference type="AlphaFoldDB" id="A0A9N9L764"/>